<proteinExistence type="predicted"/>
<dbReference type="EMBL" id="CDRZ01000082">
    <property type="protein sequence ID" value="CEO88318.1"/>
    <property type="molecule type" value="Genomic_DNA"/>
</dbReference>
<feature type="domain" description="PPM-type phosphatase" evidence="1">
    <location>
        <begin position="1"/>
        <end position="75"/>
    </location>
</feature>
<sequence>MGGRNQPVVGVTACFLQPGDVLVLCSNGLYDFVSDQEIKDTVISINKPQKAVSSLINMANNRGGYDNITVMVIKVL</sequence>
<protein>
    <submittedName>
        <fullName evidence="2">Protein serine/threonine phosphatase</fullName>
    </submittedName>
</protein>
<evidence type="ECO:0000259" key="1">
    <source>
        <dbReference type="PROSITE" id="PS51746"/>
    </source>
</evidence>
<dbReference type="Gene3D" id="3.60.40.10">
    <property type="entry name" value="PPM-type phosphatase domain"/>
    <property type="match status" value="1"/>
</dbReference>
<reference evidence="3" key="1">
    <citation type="submission" date="2015-01" db="EMBL/GenBank/DDBJ databases">
        <authorList>
            <person name="Manzoor Shahid"/>
            <person name="Zubair Saima"/>
        </authorList>
    </citation>
    <scope>NUCLEOTIDE SEQUENCE [LARGE SCALE GENOMIC DNA]</scope>
    <source>
        <strain evidence="3">Sp3</strain>
    </source>
</reference>
<dbReference type="Pfam" id="PF00481">
    <property type="entry name" value="PP2C"/>
    <property type="match status" value="1"/>
</dbReference>
<dbReference type="AlphaFoldDB" id="A0A0B7MJH2"/>
<dbReference type="Proteomes" id="UP000046155">
    <property type="component" value="Unassembled WGS sequence"/>
</dbReference>
<dbReference type="InterPro" id="IPR001932">
    <property type="entry name" value="PPM-type_phosphatase-like_dom"/>
</dbReference>
<name>A0A0B7MJH2_9FIRM</name>
<evidence type="ECO:0000313" key="2">
    <source>
        <dbReference type="EMBL" id="CEO88318.1"/>
    </source>
</evidence>
<organism evidence="2 3">
    <name type="scientific">Syntrophaceticus schinkii</name>
    <dbReference type="NCBI Taxonomy" id="499207"/>
    <lineage>
        <taxon>Bacteria</taxon>
        <taxon>Bacillati</taxon>
        <taxon>Bacillota</taxon>
        <taxon>Clostridia</taxon>
        <taxon>Thermoanaerobacterales</taxon>
        <taxon>Thermoanaerobacterales Family III. Incertae Sedis</taxon>
        <taxon>Syntrophaceticus</taxon>
    </lineage>
</organism>
<dbReference type="InterPro" id="IPR036457">
    <property type="entry name" value="PPM-type-like_dom_sf"/>
</dbReference>
<evidence type="ECO:0000313" key="3">
    <source>
        <dbReference type="Proteomes" id="UP000046155"/>
    </source>
</evidence>
<dbReference type="SUPFAM" id="SSF81606">
    <property type="entry name" value="PP2C-like"/>
    <property type="match status" value="1"/>
</dbReference>
<gene>
    <name evidence="2" type="ORF">SSCH_1720001</name>
</gene>
<dbReference type="PROSITE" id="PS51746">
    <property type="entry name" value="PPM_2"/>
    <property type="match status" value="1"/>
</dbReference>
<accession>A0A0B7MJH2</accession>
<keyword evidence="3" id="KW-1185">Reference proteome</keyword>